<dbReference type="PANTHER" id="PTHR30050">
    <property type="entry name" value="CHROMOSOMAL REPLICATION INITIATOR PROTEIN DNAA"/>
    <property type="match status" value="1"/>
</dbReference>
<reference evidence="3" key="1">
    <citation type="submission" date="2017-02" db="EMBL/GenBank/DDBJ databases">
        <authorList>
            <person name="Varghese N."/>
            <person name="Submissions S."/>
        </authorList>
    </citation>
    <scope>NUCLEOTIDE SEQUENCE [LARGE SCALE GENOMIC DNA]</scope>
    <source>
        <strain evidence="3">DSM 3072</strain>
    </source>
</reference>
<dbReference type="Proteomes" id="UP000242432">
    <property type="component" value="Unassembled WGS sequence"/>
</dbReference>
<evidence type="ECO:0000259" key="1">
    <source>
        <dbReference type="SMART" id="SM00382"/>
    </source>
</evidence>
<dbReference type="Pfam" id="PF01695">
    <property type="entry name" value="IstB_IS21"/>
    <property type="match status" value="1"/>
</dbReference>
<dbReference type="Gene3D" id="3.40.50.300">
    <property type="entry name" value="P-loop containing nucleotide triphosphate hydrolases"/>
    <property type="match status" value="1"/>
</dbReference>
<dbReference type="CDD" id="cd00009">
    <property type="entry name" value="AAA"/>
    <property type="match status" value="1"/>
</dbReference>
<dbReference type="PANTHER" id="PTHR30050:SF4">
    <property type="entry name" value="ATP-BINDING PROTEIN RV3427C IN INSERTION SEQUENCE-RELATED"/>
    <property type="match status" value="1"/>
</dbReference>
<dbReference type="InterPro" id="IPR003593">
    <property type="entry name" value="AAA+_ATPase"/>
</dbReference>
<dbReference type="EMBL" id="FUXX01000099">
    <property type="protein sequence ID" value="SKA71584.1"/>
    <property type="molecule type" value="Genomic_DNA"/>
</dbReference>
<dbReference type="SUPFAM" id="SSF52540">
    <property type="entry name" value="P-loop containing nucleoside triphosphate hydrolases"/>
    <property type="match status" value="1"/>
</dbReference>
<dbReference type="RefSeq" id="WP_078929651.1">
    <property type="nucleotide sequence ID" value="NZ_FUXX01000099.1"/>
</dbReference>
<dbReference type="InterPro" id="IPR027417">
    <property type="entry name" value="P-loop_NTPase"/>
</dbReference>
<gene>
    <name evidence="2" type="ORF">SAMN02745213_02400</name>
</gene>
<sequence>MNAVISKHVLADDMIRKLVNLKIDELITYVDEIQADANCSTLNFIEKFEIVINRLYECKLNKCIERLKKSAKLRERSAAIAKIYYDSQRTLSRDLVLELSTCDFLKKQTNLIIKGPTGSGKTYLACALANAAMERCFKAKYVRLPDLIQDIEESLVQKRSLKRLRRRYELPSVLIIDEWLLSSVSETVCSFLLDLIDARYTETSTFICTQYDVGDWHEKLGGTTLAEAVIDRLVQNAVEINLGTLNMRKITSPSKFYNSKK</sequence>
<feature type="domain" description="AAA+ ATPase" evidence="1">
    <location>
        <begin position="107"/>
        <end position="244"/>
    </location>
</feature>
<evidence type="ECO:0000313" key="3">
    <source>
        <dbReference type="Proteomes" id="UP000242432"/>
    </source>
</evidence>
<organism evidence="2 3">
    <name type="scientific">Succinivibrio dextrinosolvens DSM 3072</name>
    <dbReference type="NCBI Taxonomy" id="1123324"/>
    <lineage>
        <taxon>Bacteria</taxon>
        <taxon>Pseudomonadati</taxon>
        <taxon>Pseudomonadota</taxon>
        <taxon>Gammaproteobacteria</taxon>
        <taxon>Aeromonadales</taxon>
        <taxon>Succinivibrionaceae</taxon>
        <taxon>Succinivibrio</taxon>
    </lineage>
</organism>
<dbReference type="GO" id="GO:0006260">
    <property type="term" value="P:DNA replication"/>
    <property type="evidence" value="ECO:0007669"/>
    <property type="project" value="TreeGrafter"/>
</dbReference>
<dbReference type="InterPro" id="IPR028350">
    <property type="entry name" value="DNAC/IstB-like"/>
</dbReference>
<proteinExistence type="predicted"/>
<evidence type="ECO:0000313" key="2">
    <source>
        <dbReference type="EMBL" id="SKA71584.1"/>
    </source>
</evidence>
<keyword evidence="3" id="KW-1185">Reference proteome</keyword>
<dbReference type="PIRSF" id="PIRSF003073">
    <property type="entry name" value="DNAC_TnpB_IstB"/>
    <property type="match status" value="1"/>
</dbReference>
<accession>A0A1T4W2Q8</accession>
<dbReference type="SMART" id="SM00382">
    <property type="entry name" value="AAA"/>
    <property type="match status" value="1"/>
</dbReference>
<dbReference type="InterPro" id="IPR002611">
    <property type="entry name" value="IstB_ATP-bd"/>
</dbReference>
<dbReference type="GO" id="GO:0005524">
    <property type="term" value="F:ATP binding"/>
    <property type="evidence" value="ECO:0007669"/>
    <property type="project" value="InterPro"/>
</dbReference>
<dbReference type="AlphaFoldDB" id="A0A1T4W2Q8"/>
<protein>
    <submittedName>
        <fullName evidence="2">DNA replication protein DnaC</fullName>
    </submittedName>
</protein>
<name>A0A1T4W2Q8_9GAMM</name>